<evidence type="ECO:0000313" key="3">
    <source>
        <dbReference type="EMBL" id="USQ80168.1"/>
    </source>
</evidence>
<accession>A0ABY4YTV1</accession>
<dbReference type="EMBL" id="CP099489">
    <property type="protein sequence ID" value="USQ80168.1"/>
    <property type="molecule type" value="Genomic_DNA"/>
</dbReference>
<name>A0ABY4YTV1_9MICO</name>
<organism evidence="3 4">
    <name type="scientific">Ornithinimicrobium faecis</name>
    <dbReference type="NCBI Taxonomy" id="2934158"/>
    <lineage>
        <taxon>Bacteria</taxon>
        <taxon>Bacillati</taxon>
        <taxon>Actinomycetota</taxon>
        <taxon>Actinomycetes</taxon>
        <taxon>Micrococcales</taxon>
        <taxon>Ornithinimicrobiaceae</taxon>
        <taxon>Ornithinimicrobium</taxon>
    </lineage>
</organism>
<evidence type="ECO:0000313" key="4">
    <source>
        <dbReference type="Proteomes" id="UP001056455"/>
    </source>
</evidence>
<feature type="transmembrane region" description="Helical" evidence="2">
    <location>
        <begin position="72"/>
        <end position="90"/>
    </location>
</feature>
<dbReference type="InterPro" id="IPR045590">
    <property type="entry name" value="DUF6463"/>
</dbReference>
<evidence type="ECO:0000256" key="2">
    <source>
        <dbReference type="SAM" id="Phobius"/>
    </source>
</evidence>
<keyword evidence="4" id="KW-1185">Reference proteome</keyword>
<dbReference type="Pfam" id="PF20064">
    <property type="entry name" value="DUF6463"/>
    <property type="match status" value="1"/>
</dbReference>
<proteinExistence type="predicted"/>
<keyword evidence="2" id="KW-1133">Transmembrane helix</keyword>
<gene>
    <name evidence="3" type="ORF">NF556_00455</name>
</gene>
<reference evidence="3" key="1">
    <citation type="submission" date="2022-06" db="EMBL/GenBank/DDBJ databases">
        <title>Ornithinimicrobium HY1793.</title>
        <authorList>
            <person name="Huang Y."/>
        </authorList>
    </citation>
    <scope>NUCLEOTIDE SEQUENCE</scope>
    <source>
        <strain evidence="3">HY1793</strain>
    </source>
</reference>
<feature type="transmembrane region" description="Helical" evidence="2">
    <location>
        <begin position="31"/>
        <end position="51"/>
    </location>
</feature>
<feature type="region of interest" description="Disordered" evidence="1">
    <location>
        <begin position="1"/>
        <end position="22"/>
    </location>
</feature>
<keyword evidence="2" id="KW-0812">Transmembrane</keyword>
<protein>
    <submittedName>
        <fullName evidence="3">DUF6463 family protein</fullName>
    </submittedName>
</protein>
<sequence>MDAPAVTTWSRGRGTETRSRPRELARRSPGWWLQFLGVAHAAVGAGVYRAALGDIAREGVVSTVPDHGDKATAFWFLAMAPTFWLGGRLLRSAESNGDVAAQQVAGTVLTATGAAGAVAMPSVSGFWAVTAVGVAALRRSRG</sequence>
<dbReference type="RefSeq" id="WP_252593544.1">
    <property type="nucleotide sequence ID" value="NZ_CP099489.1"/>
</dbReference>
<evidence type="ECO:0000256" key="1">
    <source>
        <dbReference type="SAM" id="MobiDB-lite"/>
    </source>
</evidence>
<feature type="compositionally biased region" description="Basic and acidic residues" evidence="1">
    <location>
        <begin position="13"/>
        <end position="22"/>
    </location>
</feature>
<feature type="transmembrane region" description="Helical" evidence="2">
    <location>
        <begin position="110"/>
        <end position="137"/>
    </location>
</feature>
<keyword evidence="2" id="KW-0472">Membrane</keyword>
<dbReference type="Proteomes" id="UP001056455">
    <property type="component" value="Chromosome"/>
</dbReference>